<dbReference type="CDD" id="cd09023">
    <property type="entry name" value="Aldose_epim_Ec_c4013"/>
    <property type="match status" value="1"/>
</dbReference>
<protein>
    <recommendedName>
        <fullName evidence="3">Aldose 1-epimerase</fullName>
    </recommendedName>
</protein>
<dbReference type="RefSeq" id="WP_052501017.1">
    <property type="nucleotide sequence ID" value="NZ_FZPF01000001.1"/>
</dbReference>
<sequence>MDHPSPLIGRQSQSFGIRLVTLEDGPGRGVRLLQGWTEAGLSFEIVVDRGFDIGDARLGARALAFHGPGGIRAPGLYDPHGTEAWLRGFTGGLLMTGGLDHVGGGAEDDASRFAYPGRDRETFPLHGRLTGEPATLRAYGAEDGRLWAEAEVDQAMLYGERLRLIRRIEAEDTTITVTDQVTNLGRATNPVPMLYHCNLGWPLLAPGGRLHLEAEEVRACGEFDTEGWNRVPEPRDGFVEEVLEIRPKIRSGRAESLLVNADRDLALRQSWDAREMPWLYLWRQFAPCTFVMGVEPSNVPALSRADLSERDLMPTLEPGQSRTTSLSLTAFGGARAREAAEKVEMS</sequence>
<dbReference type="PATRIC" id="fig|935700.4.peg.3385"/>
<dbReference type="GO" id="GO:0030246">
    <property type="term" value="F:carbohydrate binding"/>
    <property type="evidence" value="ECO:0007669"/>
    <property type="project" value="InterPro"/>
</dbReference>
<name>A0A0D1CJQ2_9RHOB</name>
<dbReference type="OrthoDB" id="9791280at2"/>
<evidence type="ECO:0000313" key="2">
    <source>
        <dbReference type="Proteomes" id="UP000032232"/>
    </source>
</evidence>
<dbReference type="Pfam" id="PF14486">
    <property type="entry name" value="DUF4432"/>
    <property type="match status" value="1"/>
</dbReference>
<keyword evidence="2" id="KW-1185">Reference proteome</keyword>
<gene>
    <name evidence="1" type="ORF">jaqu_32770</name>
</gene>
<dbReference type="AlphaFoldDB" id="A0A0D1CJQ2"/>
<dbReference type="InterPro" id="IPR027839">
    <property type="entry name" value="DUF4432"/>
</dbReference>
<reference evidence="1 2" key="1">
    <citation type="submission" date="2015-02" db="EMBL/GenBank/DDBJ databases">
        <title>Genome Sequence of Jannaschia aquimarina DSM28248, a member of the Roseobacter clade.</title>
        <authorList>
            <person name="Voget S."/>
            <person name="Daniel R."/>
        </authorList>
    </citation>
    <scope>NUCLEOTIDE SEQUENCE [LARGE SCALE GENOMIC DNA]</scope>
    <source>
        <strain evidence="1 2">GSW-M26</strain>
    </source>
</reference>
<proteinExistence type="predicted"/>
<dbReference type="Gene3D" id="2.70.98.10">
    <property type="match status" value="1"/>
</dbReference>
<dbReference type="EMBL" id="JYFE01000060">
    <property type="protein sequence ID" value="KIT14952.1"/>
    <property type="molecule type" value="Genomic_DNA"/>
</dbReference>
<evidence type="ECO:0000313" key="1">
    <source>
        <dbReference type="EMBL" id="KIT14952.1"/>
    </source>
</evidence>
<dbReference type="InterPro" id="IPR014718">
    <property type="entry name" value="GH-type_carb-bd"/>
</dbReference>
<organism evidence="1 2">
    <name type="scientific">Jannaschia aquimarina</name>
    <dbReference type="NCBI Taxonomy" id="935700"/>
    <lineage>
        <taxon>Bacteria</taxon>
        <taxon>Pseudomonadati</taxon>
        <taxon>Pseudomonadota</taxon>
        <taxon>Alphaproteobacteria</taxon>
        <taxon>Rhodobacterales</taxon>
        <taxon>Roseobacteraceae</taxon>
        <taxon>Jannaschia</taxon>
    </lineage>
</organism>
<comment type="caution">
    <text evidence="1">The sequence shown here is derived from an EMBL/GenBank/DDBJ whole genome shotgun (WGS) entry which is preliminary data.</text>
</comment>
<dbReference type="Proteomes" id="UP000032232">
    <property type="component" value="Unassembled WGS sequence"/>
</dbReference>
<accession>A0A0D1CJQ2</accession>
<dbReference type="STRING" id="935700.jaqu_32770"/>
<evidence type="ECO:0008006" key="3">
    <source>
        <dbReference type="Google" id="ProtNLM"/>
    </source>
</evidence>